<protein>
    <submittedName>
        <fullName evidence="4">tRNA1Val (Adenine37-N6)-methyltransferase</fullName>
    </submittedName>
</protein>
<dbReference type="STRING" id="1121393.SAMN02745216_04078"/>
<sequence>MVDANSPCQDNLTSDSILGGKIRIFQEKNGYRFSLDAVLLPHFVQSGKDSVIVDLGTGAGVIPLILSSLYSEIKVYGVEIQDSLAGLAERNIRENGLQERISVIRHDLKKTPIPGLPKNIDYVVSNPPYRRLGSGRINPDSQKAAARHEILANLEDTAGAAARLLGKGGRFAVVYPASRTAELIHCLTKNNLEPKRMRAVHSNTISPARLVLVEAVKGAGPQITVERPLFIYRDDDAHAYTDEVQTMLYPS</sequence>
<dbReference type="Proteomes" id="UP000183994">
    <property type="component" value="Unassembled WGS sequence"/>
</dbReference>
<dbReference type="EMBL" id="FQZU01000033">
    <property type="protein sequence ID" value="SHK78124.1"/>
    <property type="molecule type" value="Genomic_DNA"/>
</dbReference>
<evidence type="ECO:0000313" key="4">
    <source>
        <dbReference type="EMBL" id="SHK78124.1"/>
    </source>
</evidence>
<dbReference type="SUPFAM" id="SSF53335">
    <property type="entry name" value="S-adenosyl-L-methionine-dependent methyltransferases"/>
    <property type="match status" value="1"/>
</dbReference>
<dbReference type="PROSITE" id="PS00092">
    <property type="entry name" value="N6_MTASE"/>
    <property type="match status" value="1"/>
</dbReference>
<dbReference type="AlphaFoldDB" id="A0A1M6V9T7"/>
<accession>A0A1M6V9T7</accession>
<reference evidence="5" key="1">
    <citation type="submission" date="2016-11" db="EMBL/GenBank/DDBJ databases">
        <authorList>
            <person name="Varghese N."/>
            <person name="Submissions S."/>
        </authorList>
    </citation>
    <scope>NUCLEOTIDE SEQUENCE [LARGE SCALE GENOMIC DNA]</scope>
    <source>
        <strain evidence="5">DSM 16219</strain>
    </source>
</reference>
<feature type="domain" description="Methyltransferase small" evidence="3">
    <location>
        <begin position="38"/>
        <end position="132"/>
    </location>
</feature>
<dbReference type="GO" id="GO:0032259">
    <property type="term" value="P:methylation"/>
    <property type="evidence" value="ECO:0007669"/>
    <property type="project" value="UniProtKB-KW"/>
</dbReference>
<name>A0A1M6V9T7_9BACT</name>
<evidence type="ECO:0000256" key="1">
    <source>
        <dbReference type="ARBA" id="ARBA00022603"/>
    </source>
</evidence>
<proteinExistence type="predicted"/>
<evidence type="ECO:0000259" key="3">
    <source>
        <dbReference type="Pfam" id="PF05175"/>
    </source>
</evidence>
<dbReference type="Pfam" id="PF05175">
    <property type="entry name" value="MTS"/>
    <property type="match status" value="1"/>
</dbReference>
<dbReference type="OrthoDB" id="5489421at2"/>
<dbReference type="InterPro" id="IPR007848">
    <property type="entry name" value="Small_mtfrase_dom"/>
</dbReference>
<evidence type="ECO:0000313" key="5">
    <source>
        <dbReference type="Proteomes" id="UP000183994"/>
    </source>
</evidence>
<keyword evidence="2" id="KW-0949">S-adenosyl-L-methionine</keyword>
<organism evidence="4 5">
    <name type="scientific">Desulfatibacillum alkenivorans DSM 16219</name>
    <dbReference type="NCBI Taxonomy" id="1121393"/>
    <lineage>
        <taxon>Bacteria</taxon>
        <taxon>Pseudomonadati</taxon>
        <taxon>Thermodesulfobacteriota</taxon>
        <taxon>Desulfobacteria</taxon>
        <taxon>Desulfobacterales</taxon>
        <taxon>Desulfatibacillaceae</taxon>
        <taxon>Desulfatibacillum</taxon>
    </lineage>
</organism>
<dbReference type="PANTHER" id="PTHR47739">
    <property type="entry name" value="TRNA1(VAL) (ADENINE(37)-N6)-METHYLTRANSFERASE"/>
    <property type="match status" value="1"/>
</dbReference>
<keyword evidence="1 4" id="KW-0489">Methyltransferase</keyword>
<dbReference type="InterPro" id="IPR029063">
    <property type="entry name" value="SAM-dependent_MTases_sf"/>
</dbReference>
<dbReference type="GO" id="GO:0003676">
    <property type="term" value="F:nucleic acid binding"/>
    <property type="evidence" value="ECO:0007669"/>
    <property type="project" value="InterPro"/>
</dbReference>
<dbReference type="RefSeq" id="WP_083611193.1">
    <property type="nucleotide sequence ID" value="NZ_FQZU01000033.1"/>
</dbReference>
<dbReference type="GO" id="GO:0008757">
    <property type="term" value="F:S-adenosylmethionine-dependent methyltransferase activity"/>
    <property type="evidence" value="ECO:0007669"/>
    <property type="project" value="UniProtKB-ARBA"/>
</dbReference>
<keyword evidence="5" id="KW-1185">Reference proteome</keyword>
<dbReference type="InterPro" id="IPR050210">
    <property type="entry name" value="tRNA_Adenine-N(6)_MTase"/>
</dbReference>
<gene>
    <name evidence="4" type="ORF">SAMN02745216_04078</name>
</gene>
<dbReference type="GO" id="GO:0008170">
    <property type="term" value="F:N-methyltransferase activity"/>
    <property type="evidence" value="ECO:0007669"/>
    <property type="project" value="UniProtKB-ARBA"/>
</dbReference>
<evidence type="ECO:0000256" key="2">
    <source>
        <dbReference type="ARBA" id="ARBA00022691"/>
    </source>
</evidence>
<dbReference type="PANTHER" id="PTHR47739:SF1">
    <property type="entry name" value="TRNA1(VAL) (ADENINE(37)-N6)-METHYLTRANSFERASE"/>
    <property type="match status" value="1"/>
</dbReference>
<dbReference type="InterPro" id="IPR002052">
    <property type="entry name" value="DNA_methylase_N6_adenine_CS"/>
</dbReference>
<dbReference type="Gene3D" id="3.40.50.150">
    <property type="entry name" value="Vaccinia Virus protein VP39"/>
    <property type="match status" value="1"/>
</dbReference>
<dbReference type="CDD" id="cd02440">
    <property type="entry name" value="AdoMet_MTases"/>
    <property type="match status" value="1"/>
</dbReference>
<keyword evidence="4" id="KW-0808">Transferase</keyword>